<evidence type="ECO:0000259" key="4">
    <source>
        <dbReference type="Pfam" id="PF20416"/>
    </source>
</evidence>
<dbReference type="RefSeq" id="XP_003293450.1">
    <property type="nucleotide sequence ID" value="XM_003293402.1"/>
</dbReference>
<dbReference type="InterPro" id="IPR046523">
    <property type="entry name" value="UTP20_dom"/>
</dbReference>
<dbReference type="GO" id="GO:0032040">
    <property type="term" value="C:small-subunit processome"/>
    <property type="evidence" value="ECO:0000318"/>
    <property type="project" value="GO_Central"/>
</dbReference>
<dbReference type="InterPro" id="IPR011989">
    <property type="entry name" value="ARM-like"/>
</dbReference>
<dbReference type="FunCoup" id="F1A1A3">
    <property type="interactions" value="536"/>
</dbReference>
<dbReference type="VEuPathDB" id="AmoebaDB:DICPUDRAFT_84000"/>
<dbReference type="Gene3D" id="1.25.10.10">
    <property type="entry name" value="Leucine-rich Repeat Variant"/>
    <property type="match status" value="1"/>
</dbReference>
<dbReference type="InterPro" id="IPR052575">
    <property type="entry name" value="SSU_processome_comp_20"/>
</dbReference>
<feature type="region of interest" description="Disordered" evidence="2">
    <location>
        <begin position="857"/>
        <end position="883"/>
    </location>
</feature>
<evidence type="ECO:0000313" key="7">
    <source>
        <dbReference type="Proteomes" id="UP000001064"/>
    </source>
</evidence>
<gene>
    <name evidence="6" type="ORF">DICPUDRAFT_84000</name>
</gene>
<dbReference type="Pfam" id="PF20416">
    <property type="entry name" value="UTP20"/>
    <property type="match status" value="1"/>
</dbReference>
<feature type="compositionally biased region" description="Acidic residues" evidence="2">
    <location>
        <begin position="857"/>
        <end position="873"/>
    </location>
</feature>
<dbReference type="GO" id="GO:0005730">
    <property type="term" value="C:nucleolus"/>
    <property type="evidence" value="ECO:0000318"/>
    <property type="project" value="GO_Central"/>
</dbReference>
<reference evidence="7" key="1">
    <citation type="journal article" date="2011" name="Genome Biol.">
        <title>Comparative genomics of the social amoebae Dictyostelium discoideum and Dictyostelium purpureum.</title>
        <authorList>
            <consortium name="US DOE Joint Genome Institute (JGI-PGF)"/>
            <person name="Sucgang R."/>
            <person name="Kuo A."/>
            <person name="Tian X."/>
            <person name="Salerno W."/>
            <person name="Parikh A."/>
            <person name="Feasley C.L."/>
            <person name="Dalin E."/>
            <person name="Tu H."/>
            <person name="Huang E."/>
            <person name="Barry K."/>
            <person name="Lindquist E."/>
            <person name="Shapiro H."/>
            <person name="Bruce D."/>
            <person name="Schmutz J."/>
            <person name="Salamov A."/>
            <person name="Fey P."/>
            <person name="Gaudet P."/>
            <person name="Anjard C."/>
            <person name="Babu M.M."/>
            <person name="Basu S."/>
            <person name="Bushmanova Y."/>
            <person name="van der Wel H."/>
            <person name="Katoh-Kurasawa M."/>
            <person name="Dinh C."/>
            <person name="Coutinho P.M."/>
            <person name="Saito T."/>
            <person name="Elias M."/>
            <person name="Schaap P."/>
            <person name="Kay R.R."/>
            <person name="Henrissat B."/>
            <person name="Eichinger L."/>
            <person name="Rivero F."/>
            <person name="Putnam N.H."/>
            <person name="West C.M."/>
            <person name="Loomis W.F."/>
            <person name="Chisholm R.L."/>
            <person name="Shaulsky G."/>
            <person name="Strassmann J.E."/>
            <person name="Queller D.C."/>
            <person name="Kuspa A."/>
            <person name="Grigoriev I.V."/>
        </authorList>
    </citation>
    <scope>NUCLEOTIDE SEQUENCE [LARGE SCALE GENOMIC DNA]</scope>
    <source>
        <strain evidence="7">QSDP1</strain>
    </source>
</reference>
<protein>
    <submittedName>
        <fullName evidence="6">Uncharacterized protein</fullName>
    </submittedName>
</protein>
<dbReference type="EMBL" id="GL871366">
    <property type="protein sequence ID" value="EGC30023.1"/>
    <property type="molecule type" value="Genomic_DNA"/>
</dbReference>
<dbReference type="KEGG" id="dpp:DICPUDRAFT_84000"/>
<organism evidence="6 7">
    <name type="scientific">Dictyostelium purpureum</name>
    <name type="common">Slime mold</name>
    <dbReference type="NCBI Taxonomy" id="5786"/>
    <lineage>
        <taxon>Eukaryota</taxon>
        <taxon>Amoebozoa</taxon>
        <taxon>Evosea</taxon>
        <taxon>Eumycetozoa</taxon>
        <taxon>Dictyostelia</taxon>
        <taxon>Dictyosteliales</taxon>
        <taxon>Dictyosteliaceae</taxon>
        <taxon>Dictyostelium</taxon>
    </lineage>
</organism>
<accession>F1A1A3</accession>
<evidence type="ECO:0000256" key="2">
    <source>
        <dbReference type="SAM" id="MobiDB-lite"/>
    </source>
</evidence>
<feature type="region of interest" description="Disordered" evidence="2">
    <location>
        <begin position="1778"/>
        <end position="1842"/>
    </location>
</feature>
<feature type="compositionally biased region" description="Acidic residues" evidence="2">
    <location>
        <begin position="2716"/>
        <end position="2761"/>
    </location>
</feature>
<feature type="domain" description="U3 small nucleolar RNA-associated protein 20 N-terminal" evidence="3">
    <location>
        <begin position="1013"/>
        <end position="1607"/>
    </location>
</feature>
<feature type="region of interest" description="Disordered" evidence="2">
    <location>
        <begin position="2716"/>
        <end position="2763"/>
    </location>
</feature>
<dbReference type="InterPro" id="IPR021133">
    <property type="entry name" value="HEAT_type_2"/>
</dbReference>
<dbReference type="Proteomes" id="UP000001064">
    <property type="component" value="Unassembled WGS sequence"/>
</dbReference>
<feature type="domain" description="U3 small nucleolar RNA-associated protein 20 C-terminal" evidence="5">
    <location>
        <begin position="2789"/>
        <end position="2908"/>
    </location>
</feature>
<proteinExistence type="predicted"/>
<dbReference type="InterPro" id="IPR057525">
    <property type="entry name" value="UTP20_C"/>
</dbReference>
<evidence type="ECO:0000313" key="6">
    <source>
        <dbReference type="EMBL" id="EGC30023.1"/>
    </source>
</evidence>
<dbReference type="InParanoid" id="F1A1A3"/>
<feature type="repeat" description="HEAT" evidence="1">
    <location>
        <begin position="1542"/>
        <end position="1582"/>
    </location>
</feature>
<dbReference type="GO" id="GO:0030686">
    <property type="term" value="C:90S preribosome"/>
    <property type="evidence" value="ECO:0000318"/>
    <property type="project" value="GO_Central"/>
</dbReference>
<dbReference type="eggNOG" id="KOG1823">
    <property type="taxonomic scope" value="Eukaryota"/>
</dbReference>
<dbReference type="Pfam" id="PF23099">
    <property type="entry name" value="UTP20_C"/>
    <property type="match status" value="1"/>
</dbReference>
<dbReference type="PANTHER" id="PTHR17695">
    <property type="entry name" value="SMALL SUBUNIT PROCESSOME COMPONENT 20 HOMOLOG"/>
    <property type="match status" value="1"/>
</dbReference>
<sequence length="2934" mass="339618">MSSNSNQISNNKKKKIESEVIESQKLDDYYDVTQNEVKLTSKANSFRFQTFSEKISNIDINIFNKVGDVVIELEDDNDSYFHQTILAWRELNLTQHFNNFTIHIRKYHNSLPEIIIHKEKIIDILLQHISIDNSTALKPLLSILAALSRDLRSEFYESFYKILKVLITVLKNTNNSETIEEVFTSICYMFKFLEKQIIPNFFQLYEVYSELFFQKRKYIRKFAAESIAFFLRKITFEEYDLTLDQLFTHLQENQFEEEYIDAFSILLFHSVKGVKGKFHSRTEHILPLYLKKLNPDYSICSSDCKNKVIVSLFQLIKYHGQNEGSNLLPIWVTLKNESNLILENLKLLNNNTISANKKSTNNKKSTTLAAKSSNITKEYINNLSNQIETYFIIIKDWIQGGSKVIDVGDIFFIMDRFFTNTIFLKVFIENDFCSTNILGVLAKAFAISMSAKAHYNQYRGNMLGYLDNLFAIQGIQNSHLLIFQFCTSIQKDHLLDPTISNRLIKYLDKNTDQMDVNEMLSFVIRVYAMDENEEPLYADAIPSINIPTLSNKLELLLSNFNTNFNFKQQDFNSSSLWALISCITCLTQNKTILSILEKTTSLLESRLNWAKTSSSNTKEVEPLIYLLSQSLISYSILLYKLSHSDLPSLSNRILNLLKSYPSNLNILKLSSIYFEKLYLSDTNSESSSSTKKPTKKSSPVLINIELFKELLKLFNNNLSSKHNSIRKETISTLKNIHLCSKGQSEQDEDIQKVLGYCYEIETTQYHVHEARTVSSKMEAIGSIYSNFKVPFLNELLYNYMMGCLYIRYTPLWNAVQKNIVAFCKKDSSNFYPTLYKTLQNSEQTLLDLNKDKMLDDEVEEEEELIEEEEEEEENKEKQTQDKQVKEFVEEESNFNHISFERLVIKDKLNLLFLYDEVLEKLNLENNKSIEITAKNILLSSTDPISYNSTLWKTMSMIGSLIESQSKDIITLFLDFVRNDYNKFSKVFKSPLPFDFKDLVQERSTPKPYSKSQAQQLLIYYLEFFSQFKKPTKIYQEKLMRDLFYRCIDIDDPKVQFQSLQCYLLWSNPSVTPYKKNLESLIQDKSMREEMTKFIIAKDSPNSSIDSSHRKEIIDIVVKILLSKLNRKVTRSSVGSQRLTIFAYFSGLTSQELEPIVRRILAPFQSFLSKNLKSTGPIDQSSLSLLPSFDAQAYFLNILQASIKQLGSLLTPFLDDIVKILLAISNNSLITNVVNSKDKRPKIVGSIRSLTFRRFSEIFQQYQSWDYKSYVKELFNVFSSILPTLNAYGLPVGLRRCLLVVSSNPSLVGYLNQDMKLLPTILSFITHKPHQDAFLSIIENILLNVDPDEAEPSINEIYMKVLTPHIDSIINSVKTILLRSSKKSSTSETLSLNPSKLSKRQLLILSELSKFAKSSQQASDLLELLIPFLRYNKLQDDDDLVYSILIIFKNMLSLIDNPEKHVPTLSTLFGVFKTRLTRSTLSEIFLVLGDKVPYLKEIAPYLERINAFTKKSVQLETYDYDKRLQGYHYINDNLLHRIGHKELLPLFINFVFYLKDKDYSIKSSATTGISRLIKIVSEKINENGESDDQETNEKINLFTTIFIQSMRSSYNDKEVRDEYLTLFNQLLVEFKGHKSFYPDILPLLCIGEDDKNFIINYTHIQKHRKRLSFLQLKNVAETHKFSIETINHFILPLSVQAILETTIKDHGSAILGEVVKSLGVLAKNLEWKGYYQLLRKLISTMDDHPSRFKFFVKSVCEVIDEFHFFIDEVEVRKELVTGQEIKDDQQQQQDGTTEDDQEEDDEDDEDDEDLNDEERELREIENEQNNLVTEYNEEDQDENGVLKVSKTQANTTIKMRKKRSIGTKIVKTKNISEEIFQAITSVLTPSLQKHLIEQKVITSSKMDTGSAAIAERQRNEGVVNLSIALAILKLYKLLPNATSKLLYPNIIGKLCIGLKSKEFEVRDTTRNTLVQVMDTLGFRFFPYILKDMKSILKSGYQKYVLGHTLHALLNTLSKKIEPGVLDSQVPSLMEIIIEDLFGEQATQRENKNTQDTYPEAKTVKSFDSLRILANIIHFSNTDSIIKPIEEIITISNSPKLLPNLEEMMKKISKGLRLNKSLDFKNLSIITYQFITKGLRDGEINNRKKTITLDNSIGVARKPTFEETFSIQADPSKKKNEPNVRQLETLSFIFTELGFSLLIQAIKIHNSTDIEQYKAMIDPFVSYISKCLEHKQSRVVYLSLKCLLRIFNFDLPSVKTSSKSLTVQVLKRLQLDSGNEKITNTCYEVATLLLRDTKSELINEDQLKGILTLTRQHLTSNEQNITRSLKMLHALIKRKVLLPEIYDLMDLCVSMMIRSFKPSISSLISTIFIDFLLFYPMGDNRLKQQVAFLLKNLTYEHEDGRLIVLKTLNQIIIRFPQEVLNQYAIVIFTPLVVRLNADPSTQCRLLVGENIELLAKGVSPQNQQKIYDVTMLWFEKSSNNLALAKTSAQVFGLISGSLSNFENNVSNIIKHSVQFIKQSLISLKEKEASLTIIDEISEETQNASQVLPGWQLTYTIFTSFEKILSNHPKVATLQEMNEFWNISIEFLNYPHIWVRTSLTRLYNIFFTQNSILNTIPIVNQITSLENNTIKKKSSTATKPTFSPVFNTLFNSKSIFEITKKHCSILNSRLLTDELGLTIIKNLIYLSILFYKCNIIKLNNNNDITPNIFLDIKEFDEQKEEEQDNVDDDDKMELEEQQQEEQEQEQEQEEMDQQVDEQDDDDLVDEKPQEQESSILLWLFKRLSYMSTKPGLLRRKYIFRWIAAVSTQLTTQELMPYLSILLIPLIKCTDEKIRCSPQERKLAQEVIDLLKKKIGSSKFMNIYQGIIQATTELRNKRREDKKIFQVTNPKEFLQQKLEKRQLTKDKKRRKKRESVKELLDDRKRIRVSQSNINNNDN</sequence>
<feature type="domain" description="U3 small nucleolar RNA-associated protein 20" evidence="4">
    <location>
        <begin position="1912"/>
        <end position="2129"/>
    </location>
</feature>
<keyword evidence="7" id="KW-1185">Reference proteome</keyword>
<dbReference type="SUPFAM" id="SSF48371">
    <property type="entry name" value="ARM repeat"/>
    <property type="match status" value="3"/>
</dbReference>
<dbReference type="STRING" id="5786.F1A1A3"/>
<dbReference type="PROSITE" id="PS50077">
    <property type="entry name" value="HEAT_REPEAT"/>
    <property type="match status" value="1"/>
</dbReference>
<dbReference type="InterPro" id="IPR011430">
    <property type="entry name" value="UTP20_N"/>
</dbReference>
<feature type="compositionally biased region" description="Acidic residues" evidence="2">
    <location>
        <begin position="1791"/>
        <end position="1813"/>
    </location>
</feature>
<dbReference type="InterPro" id="IPR016024">
    <property type="entry name" value="ARM-type_fold"/>
</dbReference>
<evidence type="ECO:0000259" key="3">
    <source>
        <dbReference type="Pfam" id="PF07539"/>
    </source>
</evidence>
<evidence type="ECO:0000256" key="1">
    <source>
        <dbReference type="PROSITE-ProRule" id="PRU00103"/>
    </source>
</evidence>
<evidence type="ECO:0000259" key="5">
    <source>
        <dbReference type="Pfam" id="PF23099"/>
    </source>
</evidence>
<dbReference type="GeneID" id="10511372"/>
<dbReference type="OrthoDB" id="360653at2759"/>
<feature type="compositionally biased region" description="Basic and acidic residues" evidence="2">
    <location>
        <begin position="874"/>
        <end position="883"/>
    </location>
</feature>
<name>F1A1A3_DICPU</name>
<dbReference type="PANTHER" id="PTHR17695:SF11">
    <property type="entry name" value="SMALL SUBUNIT PROCESSOME COMPONENT 20 HOMOLOG"/>
    <property type="match status" value="1"/>
</dbReference>
<dbReference type="OMA" id="EGLMAMF"/>
<dbReference type="Pfam" id="PF07539">
    <property type="entry name" value="UTP20_N"/>
    <property type="match status" value="1"/>
</dbReference>